<gene>
    <name evidence="4" type="ORF">ACFPOE_20085</name>
</gene>
<dbReference type="Pfam" id="PF01814">
    <property type="entry name" value="Hemerythrin"/>
    <property type="match status" value="1"/>
</dbReference>
<feature type="coiled-coil region" evidence="1">
    <location>
        <begin position="75"/>
        <end position="122"/>
    </location>
</feature>
<name>A0ABW0NKF2_9BURK</name>
<dbReference type="PANTHER" id="PTHR35585">
    <property type="entry name" value="HHE DOMAIN PROTEIN (AFU_ORTHOLOGUE AFUA_4G00730)"/>
    <property type="match status" value="1"/>
</dbReference>
<proteinExistence type="predicted"/>
<dbReference type="Proteomes" id="UP001596037">
    <property type="component" value="Unassembled WGS sequence"/>
</dbReference>
<reference evidence="5" key="1">
    <citation type="journal article" date="2019" name="Int. J. Syst. Evol. Microbiol.">
        <title>The Global Catalogue of Microorganisms (GCM) 10K type strain sequencing project: providing services to taxonomists for standard genome sequencing and annotation.</title>
        <authorList>
            <consortium name="The Broad Institute Genomics Platform"/>
            <consortium name="The Broad Institute Genome Sequencing Center for Infectious Disease"/>
            <person name="Wu L."/>
            <person name="Ma J."/>
        </authorList>
    </citation>
    <scope>NUCLEOTIDE SEQUENCE [LARGE SCALE GENOMIC DNA]</scope>
    <source>
        <strain evidence="5">CCUG 57401</strain>
    </source>
</reference>
<evidence type="ECO:0000259" key="3">
    <source>
        <dbReference type="Pfam" id="PF01814"/>
    </source>
</evidence>
<sequence length="164" mass="17947">MTLVDKDACELLDADHLAVKHLFVEYARLAYSGGAAAARLALARRICSELTVHAQIEEEIFYPALRKEIDAPELLDEAEAEHQEAKALIAQIEGRAAADAQMDQLVADLNRAVEQHVKEERDGLFPKARASDIDLDALGVRLKERQDQLAGSAPKPAGRAARRG</sequence>
<evidence type="ECO:0000256" key="1">
    <source>
        <dbReference type="SAM" id="Coils"/>
    </source>
</evidence>
<feature type="compositionally biased region" description="Low complexity" evidence="2">
    <location>
        <begin position="150"/>
        <end position="164"/>
    </location>
</feature>
<dbReference type="InterPro" id="IPR012312">
    <property type="entry name" value="Hemerythrin-like"/>
</dbReference>
<comment type="caution">
    <text evidence="4">The sequence shown here is derived from an EMBL/GenBank/DDBJ whole genome shotgun (WGS) entry which is preliminary data.</text>
</comment>
<dbReference type="Gene3D" id="1.20.120.520">
    <property type="entry name" value="nmb1532 protein domain like"/>
    <property type="match status" value="1"/>
</dbReference>
<dbReference type="EMBL" id="JBHSMF010000010">
    <property type="protein sequence ID" value="MFC5499852.1"/>
    <property type="molecule type" value="Genomic_DNA"/>
</dbReference>
<keyword evidence="1" id="KW-0175">Coiled coil</keyword>
<evidence type="ECO:0000313" key="5">
    <source>
        <dbReference type="Proteomes" id="UP001596037"/>
    </source>
</evidence>
<dbReference type="CDD" id="cd12108">
    <property type="entry name" value="Hr-like"/>
    <property type="match status" value="1"/>
</dbReference>
<keyword evidence="5" id="KW-1185">Reference proteome</keyword>
<dbReference type="RefSeq" id="WP_376852100.1">
    <property type="nucleotide sequence ID" value="NZ_JBHSMF010000010.1"/>
</dbReference>
<accession>A0ABW0NKF2</accession>
<dbReference type="PANTHER" id="PTHR35585:SF1">
    <property type="entry name" value="HHE DOMAIN PROTEIN (AFU_ORTHOLOGUE AFUA_4G00730)"/>
    <property type="match status" value="1"/>
</dbReference>
<feature type="domain" description="Hemerythrin-like" evidence="3">
    <location>
        <begin position="10"/>
        <end position="128"/>
    </location>
</feature>
<feature type="region of interest" description="Disordered" evidence="2">
    <location>
        <begin position="145"/>
        <end position="164"/>
    </location>
</feature>
<organism evidence="4 5">
    <name type="scientific">Caenimonas terrae</name>
    <dbReference type="NCBI Taxonomy" id="696074"/>
    <lineage>
        <taxon>Bacteria</taxon>
        <taxon>Pseudomonadati</taxon>
        <taxon>Pseudomonadota</taxon>
        <taxon>Betaproteobacteria</taxon>
        <taxon>Burkholderiales</taxon>
        <taxon>Comamonadaceae</taxon>
        <taxon>Caenimonas</taxon>
    </lineage>
</organism>
<protein>
    <submittedName>
        <fullName evidence="4">Hemerythrin domain-containing protein</fullName>
    </submittedName>
</protein>
<evidence type="ECO:0000313" key="4">
    <source>
        <dbReference type="EMBL" id="MFC5499852.1"/>
    </source>
</evidence>
<evidence type="ECO:0000256" key="2">
    <source>
        <dbReference type="SAM" id="MobiDB-lite"/>
    </source>
</evidence>